<keyword evidence="3" id="KW-1185">Reference proteome</keyword>
<protein>
    <recommendedName>
        <fullName evidence="4">DUF3649 domain-containing protein</fullName>
    </recommendedName>
</protein>
<organism evidence="2 3">
    <name type="scientific">Ectopseudomonas toyotomiensis</name>
    <dbReference type="NCBI Taxonomy" id="554344"/>
    <lineage>
        <taxon>Bacteria</taxon>
        <taxon>Pseudomonadati</taxon>
        <taxon>Pseudomonadota</taxon>
        <taxon>Gammaproteobacteria</taxon>
        <taxon>Pseudomonadales</taxon>
        <taxon>Pseudomonadaceae</taxon>
        <taxon>Ectopseudomonas</taxon>
    </lineage>
</organism>
<accession>A0A1I5U969</accession>
<evidence type="ECO:0000313" key="3">
    <source>
        <dbReference type="Proteomes" id="UP000182025"/>
    </source>
</evidence>
<keyword evidence="1" id="KW-0812">Transmembrane</keyword>
<name>A0A1I5U969_9GAMM</name>
<evidence type="ECO:0008006" key="4">
    <source>
        <dbReference type="Google" id="ProtNLM"/>
    </source>
</evidence>
<feature type="transmembrane region" description="Helical" evidence="1">
    <location>
        <begin position="78"/>
        <end position="95"/>
    </location>
</feature>
<sequence length="100" mass="10624">MARTHSSENAFRYRLTIAARTLLAVLGGYGFAALCCASLALALPLPKPQAVLAATQLSFALYCALAIWAFSAKSVRRAWCVATLLCAIPAAHLLMRSANV</sequence>
<gene>
    <name evidence="2" type="ORF">SAMN05216177_10653</name>
</gene>
<keyword evidence="1" id="KW-0472">Membrane</keyword>
<dbReference type="EMBL" id="FOXK01000006">
    <property type="protein sequence ID" value="SFP91176.1"/>
    <property type="molecule type" value="Genomic_DNA"/>
</dbReference>
<dbReference type="RefSeq" id="WP_074915870.1">
    <property type="nucleotide sequence ID" value="NZ_FOXK01000006.1"/>
</dbReference>
<keyword evidence="1" id="KW-1133">Transmembrane helix</keyword>
<feature type="transmembrane region" description="Helical" evidence="1">
    <location>
        <begin position="21"/>
        <end position="43"/>
    </location>
</feature>
<reference evidence="3" key="1">
    <citation type="submission" date="2016-10" db="EMBL/GenBank/DDBJ databases">
        <authorList>
            <person name="Varghese N."/>
            <person name="Submissions S."/>
        </authorList>
    </citation>
    <scope>NUCLEOTIDE SEQUENCE [LARGE SCALE GENOMIC DNA]</scope>
    <source>
        <strain evidence="3">JCM 15604</strain>
    </source>
</reference>
<proteinExistence type="predicted"/>
<evidence type="ECO:0000313" key="2">
    <source>
        <dbReference type="EMBL" id="SFP91176.1"/>
    </source>
</evidence>
<feature type="transmembrane region" description="Helical" evidence="1">
    <location>
        <begin position="49"/>
        <end position="71"/>
    </location>
</feature>
<dbReference type="AlphaFoldDB" id="A0A1I5U969"/>
<dbReference type="OrthoDB" id="6919381at2"/>
<evidence type="ECO:0000256" key="1">
    <source>
        <dbReference type="SAM" id="Phobius"/>
    </source>
</evidence>
<dbReference type="Proteomes" id="UP000182025">
    <property type="component" value="Unassembled WGS sequence"/>
</dbReference>